<dbReference type="STRING" id="417373.GCA_001570685_00922"/>
<dbReference type="PATRIC" id="fig|1423742.4.peg.872"/>
<dbReference type="Pfam" id="PF14393">
    <property type="entry name" value="DUF4422"/>
    <property type="match status" value="1"/>
</dbReference>
<feature type="domain" description="DUF4422" evidence="1">
    <location>
        <begin position="4"/>
        <end position="221"/>
    </location>
</feature>
<gene>
    <name evidence="2" type="ORF">FC21_GL000838</name>
</gene>
<dbReference type="OrthoDB" id="9798746at2"/>
<sequence length="255" mass="30587">MDIKVLVAAHKQYQMPQDEMYLPMFVGKELHPDSPIEYQGDNSGDNISVKNPHYNELTAIYWAWKNLNADAYGLVHYRRLFTTKPGRDFNNVLTHEQAEQLLAKYDVVVPAKRRYWIESNESHYRHAHHNRPFDVMTEIIERDYPEYVPAMKRVYQRTWAHMYNMFIMKQRPFDEYCTWMFDILSKVEQAVATEVQTYSTYEQRVYGFLSELLLDIWLETNAEYQVVEQRYAFMESQNWFVKGGKFLQRKLVGHP</sequence>
<accession>A0A0R1UWB4</accession>
<evidence type="ECO:0000313" key="2">
    <source>
        <dbReference type="EMBL" id="KRL95250.1"/>
    </source>
</evidence>
<proteinExistence type="predicted"/>
<keyword evidence="3" id="KW-1185">Reference proteome</keyword>
<reference evidence="2 3" key="1">
    <citation type="journal article" date="2015" name="Genome Announc.">
        <title>Expanding the biotechnology potential of lactobacilli through comparative genomics of 213 strains and associated genera.</title>
        <authorList>
            <person name="Sun Z."/>
            <person name="Harris H.M."/>
            <person name="McCann A."/>
            <person name="Guo C."/>
            <person name="Argimon S."/>
            <person name="Zhang W."/>
            <person name="Yang X."/>
            <person name="Jeffery I.B."/>
            <person name="Cooney J.C."/>
            <person name="Kagawa T.F."/>
            <person name="Liu W."/>
            <person name="Song Y."/>
            <person name="Salvetti E."/>
            <person name="Wrobel A."/>
            <person name="Rasinkangas P."/>
            <person name="Parkhill J."/>
            <person name="Rea M.C."/>
            <person name="O'Sullivan O."/>
            <person name="Ritari J."/>
            <person name="Douillard F.P."/>
            <person name="Paul Ross R."/>
            <person name="Yang R."/>
            <person name="Briner A.E."/>
            <person name="Felis G.E."/>
            <person name="de Vos W.M."/>
            <person name="Barrangou R."/>
            <person name="Klaenhammer T.R."/>
            <person name="Caufield P.W."/>
            <person name="Cui Y."/>
            <person name="Zhang H."/>
            <person name="O'Toole P.W."/>
        </authorList>
    </citation>
    <scope>NUCLEOTIDE SEQUENCE [LARGE SCALE GENOMIC DNA]</scope>
    <source>
        <strain evidence="2 3">DSM 18793</strain>
    </source>
</reference>
<evidence type="ECO:0000259" key="1">
    <source>
        <dbReference type="Pfam" id="PF14393"/>
    </source>
</evidence>
<dbReference type="AlphaFoldDB" id="A0A0R1UWB4"/>
<dbReference type="Proteomes" id="UP000051084">
    <property type="component" value="Unassembled WGS sequence"/>
</dbReference>
<dbReference type="RefSeq" id="WP_054653325.1">
    <property type="nucleotide sequence ID" value="NZ_AZGC01000020.1"/>
</dbReference>
<evidence type="ECO:0000313" key="3">
    <source>
        <dbReference type="Proteomes" id="UP000051084"/>
    </source>
</evidence>
<organism evidence="2 3">
    <name type="scientific">Limosilactobacillus equigenerosi DSM 18793 = JCM 14505</name>
    <dbReference type="NCBI Taxonomy" id="1423742"/>
    <lineage>
        <taxon>Bacteria</taxon>
        <taxon>Bacillati</taxon>
        <taxon>Bacillota</taxon>
        <taxon>Bacilli</taxon>
        <taxon>Lactobacillales</taxon>
        <taxon>Lactobacillaceae</taxon>
        <taxon>Limosilactobacillus</taxon>
    </lineage>
</organism>
<dbReference type="InterPro" id="IPR025536">
    <property type="entry name" value="DUF4422"/>
</dbReference>
<protein>
    <submittedName>
        <fullName evidence="2">Capsular biosynthesis protein</fullName>
    </submittedName>
</protein>
<name>A0A0R1UWB4_9LACO</name>
<dbReference type="EMBL" id="AZGC01000020">
    <property type="protein sequence ID" value="KRL95250.1"/>
    <property type="molecule type" value="Genomic_DNA"/>
</dbReference>
<comment type="caution">
    <text evidence="2">The sequence shown here is derived from an EMBL/GenBank/DDBJ whole genome shotgun (WGS) entry which is preliminary data.</text>
</comment>